<comment type="caution">
    <text evidence="7">The sequence shown here is derived from an EMBL/GenBank/DDBJ whole genome shotgun (WGS) entry which is preliminary data.</text>
</comment>
<evidence type="ECO:0000256" key="2">
    <source>
        <dbReference type="ARBA" id="ARBA00022448"/>
    </source>
</evidence>
<dbReference type="AlphaFoldDB" id="A0A139IDP0"/>
<dbReference type="SUPFAM" id="SSF103473">
    <property type="entry name" value="MFS general substrate transporter"/>
    <property type="match status" value="1"/>
</dbReference>
<evidence type="ECO:0000313" key="7">
    <source>
        <dbReference type="EMBL" id="KXT12873.1"/>
    </source>
</evidence>
<keyword evidence="3 6" id="KW-0812">Transmembrane</keyword>
<dbReference type="Proteomes" id="UP000073492">
    <property type="component" value="Unassembled WGS sequence"/>
</dbReference>
<keyword evidence="5 6" id="KW-0472">Membrane</keyword>
<feature type="transmembrane region" description="Helical" evidence="6">
    <location>
        <begin position="93"/>
        <end position="113"/>
    </location>
</feature>
<evidence type="ECO:0000256" key="1">
    <source>
        <dbReference type="ARBA" id="ARBA00004141"/>
    </source>
</evidence>
<dbReference type="InterPro" id="IPR036259">
    <property type="entry name" value="MFS_trans_sf"/>
</dbReference>
<dbReference type="PANTHER" id="PTHR43791">
    <property type="entry name" value="PERMEASE-RELATED"/>
    <property type="match status" value="1"/>
</dbReference>
<dbReference type="GO" id="GO:0022857">
    <property type="term" value="F:transmembrane transporter activity"/>
    <property type="evidence" value="ECO:0007669"/>
    <property type="project" value="TreeGrafter"/>
</dbReference>
<dbReference type="EMBL" id="LFZO01000137">
    <property type="protein sequence ID" value="KXT12873.1"/>
    <property type="molecule type" value="Genomic_DNA"/>
</dbReference>
<accession>A0A139IDP0</accession>
<evidence type="ECO:0000256" key="5">
    <source>
        <dbReference type="ARBA" id="ARBA00023136"/>
    </source>
</evidence>
<keyword evidence="4 6" id="KW-1133">Transmembrane helix</keyword>
<protein>
    <recommendedName>
        <fullName evidence="9">Major facilitator superfamily (MFS) profile domain-containing protein</fullName>
    </recommendedName>
</protein>
<evidence type="ECO:0000256" key="3">
    <source>
        <dbReference type="ARBA" id="ARBA00022692"/>
    </source>
</evidence>
<dbReference type="PANTHER" id="PTHR43791:SF32">
    <property type="entry name" value="MAJOR FACILITATOR SUPERFAMILY (MFS) PROFILE DOMAIN-CONTAINING PROTEIN"/>
    <property type="match status" value="1"/>
</dbReference>
<keyword evidence="2" id="KW-0813">Transport</keyword>
<name>A0A139IDP0_9PEZI</name>
<sequence length="186" mass="20860">MFIAAIMVICLPGSPDDPRPLIGPGYMRFSACDKAALRARLEGEDPSRRFSQPIDLRLVWKTVSHWRRWPHFVSTFAVFSTWSLGFKRIAANALAAVGASMALLVVFVFGYISDRTNRRGGSVIAAQTCYLIVLVVARQVHPHVGRWSRWGLWTAVNAFAVGYHPVHNSWVQLNCHEARERSISIA</sequence>
<dbReference type="OrthoDB" id="2985014at2759"/>
<evidence type="ECO:0000256" key="4">
    <source>
        <dbReference type="ARBA" id="ARBA00022989"/>
    </source>
</evidence>
<evidence type="ECO:0008006" key="9">
    <source>
        <dbReference type="Google" id="ProtNLM"/>
    </source>
</evidence>
<evidence type="ECO:0000256" key="6">
    <source>
        <dbReference type="SAM" id="Phobius"/>
    </source>
</evidence>
<keyword evidence="8" id="KW-1185">Reference proteome</keyword>
<organism evidence="7 8">
    <name type="scientific">Pseudocercospora musae</name>
    <dbReference type="NCBI Taxonomy" id="113226"/>
    <lineage>
        <taxon>Eukaryota</taxon>
        <taxon>Fungi</taxon>
        <taxon>Dikarya</taxon>
        <taxon>Ascomycota</taxon>
        <taxon>Pezizomycotina</taxon>
        <taxon>Dothideomycetes</taxon>
        <taxon>Dothideomycetidae</taxon>
        <taxon>Mycosphaerellales</taxon>
        <taxon>Mycosphaerellaceae</taxon>
        <taxon>Pseudocercospora</taxon>
    </lineage>
</organism>
<proteinExistence type="predicted"/>
<evidence type="ECO:0000313" key="8">
    <source>
        <dbReference type="Proteomes" id="UP000073492"/>
    </source>
</evidence>
<gene>
    <name evidence="7" type="ORF">AC579_5390</name>
</gene>
<reference evidence="7 8" key="1">
    <citation type="submission" date="2015-07" db="EMBL/GenBank/DDBJ databases">
        <title>Comparative genomics of the Sigatoka disease complex on banana suggests a link between parallel evolutionary changes in Pseudocercospora fijiensis and Pseudocercospora eumusae and increased virulence on the banana host.</title>
        <authorList>
            <person name="Chang T.-C."/>
            <person name="Salvucci A."/>
            <person name="Crous P.W."/>
            <person name="Stergiopoulos I."/>
        </authorList>
    </citation>
    <scope>NUCLEOTIDE SEQUENCE [LARGE SCALE GENOMIC DNA]</scope>
    <source>
        <strain evidence="7 8">CBS 116634</strain>
    </source>
</reference>
<dbReference type="GO" id="GO:0016020">
    <property type="term" value="C:membrane"/>
    <property type="evidence" value="ECO:0007669"/>
    <property type="project" value="UniProtKB-SubCell"/>
</dbReference>
<comment type="subcellular location">
    <subcellularLocation>
        <location evidence="1">Membrane</location>
        <topology evidence="1">Multi-pass membrane protein</topology>
    </subcellularLocation>
</comment>